<evidence type="ECO:0000256" key="6">
    <source>
        <dbReference type="ARBA" id="ARBA00022737"/>
    </source>
</evidence>
<reference evidence="12 13" key="1">
    <citation type="submission" date="2024-02" db="EMBL/GenBank/DDBJ databases">
        <title>Seven novel Bacillus-like species.</title>
        <authorList>
            <person name="Liu G."/>
        </authorList>
    </citation>
    <scope>NUCLEOTIDE SEQUENCE [LARGE SCALE GENOMIC DNA]</scope>
    <source>
        <strain evidence="12 13">FJAT-53654</strain>
    </source>
</reference>
<keyword evidence="4" id="KW-0433">Leucine-rich repeat</keyword>
<dbReference type="InterPro" id="IPR019931">
    <property type="entry name" value="LPXTG_anchor"/>
</dbReference>
<dbReference type="SMART" id="SM00365">
    <property type="entry name" value="LRR_SD22"/>
    <property type="match status" value="12"/>
</dbReference>
<feature type="domain" description="Fibronectin type-III" evidence="11">
    <location>
        <begin position="755"/>
        <end position="847"/>
    </location>
</feature>
<keyword evidence="9" id="KW-0812">Transmembrane</keyword>
<keyword evidence="2" id="KW-0134">Cell wall</keyword>
<evidence type="ECO:0000313" key="13">
    <source>
        <dbReference type="Proteomes" id="UP001368328"/>
    </source>
</evidence>
<dbReference type="CDD" id="cd00063">
    <property type="entry name" value="FN3"/>
    <property type="match status" value="3"/>
</dbReference>
<dbReference type="SUPFAM" id="SSF49265">
    <property type="entry name" value="Fibronectin type III"/>
    <property type="match status" value="2"/>
</dbReference>
<evidence type="ECO:0000256" key="3">
    <source>
        <dbReference type="ARBA" id="ARBA00022525"/>
    </source>
</evidence>
<gene>
    <name evidence="12" type="ORF">WCV66_05830</name>
</gene>
<keyword evidence="6" id="KW-0677">Repeat</keyword>
<protein>
    <submittedName>
        <fullName evidence="12">Leucine-rich repeat domain-containing protein</fullName>
    </submittedName>
</protein>
<dbReference type="Pfam" id="PF00041">
    <property type="entry name" value="fn3"/>
    <property type="match status" value="3"/>
</dbReference>
<dbReference type="SMART" id="SM00369">
    <property type="entry name" value="LRR_TYP"/>
    <property type="match status" value="9"/>
</dbReference>
<evidence type="ECO:0000259" key="11">
    <source>
        <dbReference type="PROSITE" id="PS50853"/>
    </source>
</evidence>
<dbReference type="PROSITE" id="PS51450">
    <property type="entry name" value="LRR"/>
    <property type="match status" value="7"/>
</dbReference>
<accession>A0ABZ2MWG3</accession>
<dbReference type="InterPro" id="IPR003961">
    <property type="entry name" value="FN3_dom"/>
</dbReference>
<keyword evidence="9" id="KW-1133">Transmembrane helix</keyword>
<dbReference type="InterPro" id="IPR003591">
    <property type="entry name" value="Leu-rich_rpt_typical-subtyp"/>
</dbReference>
<evidence type="ECO:0000256" key="8">
    <source>
        <dbReference type="SAM" id="MobiDB-lite"/>
    </source>
</evidence>
<dbReference type="SMART" id="SM00060">
    <property type="entry name" value="FN3"/>
    <property type="match status" value="4"/>
</dbReference>
<dbReference type="InterPro" id="IPR025875">
    <property type="entry name" value="Leu-rich_rpt_4"/>
</dbReference>
<dbReference type="InterPro" id="IPR032675">
    <property type="entry name" value="LRR_dom_sf"/>
</dbReference>
<comment type="subcellular location">
    <subcellularLocation>
        <location evidence="1">Secreted</location>
        <location evidence="1">Cell wall</location>
        <topology evidence="1">Peptidoglycan-anchor</topology>
    </subcellularLocation>
</comment>
<evidence type="ECO:0000256" key="5">
    <source>
        <dbReference type="ARBA" id="ARBA00022729"/>
    </source>
</evidence>
<organism evidence="12 13">
    <name type="scientific">Metabacillus rhizosphaerae</name>
    <dbReference type="NCBI Taxonomy" id="3117747"/>
    <lineage>
        <taxon>Bacteria</taxon>
        <taxon>Bacillati</taxon>
        <taxon>Bacillota</taxon>
        <taxon>Bacilli</taxon>
        <taxon>Bacillales</taxon>
        <taxon>Bacillaceae</taxon>
        <taxon>Metabacillus</taxon>
    </lineage>
</organism>
<evidence type="ECO:0000256" key="7">
    <source>
        <dbReference type="ARBA" id="ARBA00023088"/>
    </source>
</evidence>
<dbReference type="Pfam" id="PF00746">
    <property type="entry name" value="Gram_pos_anchor"/>
    <property type="match status" value="1"/>
</dbReference>
<dbReference type="InterPro" id="IPR001611">
    <property type="entry name" value="Leu-rich_rpt"/>
</dbReference>
<keyword evidence="9" id="KW-0472">Membrane</keyword>
<feature type="chain" id="PRO_5046174508" evidence="10">
    <location>
        <begin position="29"/>
        <end position="1379"/>
    </location>
</feature>
<keyword evidence="5 10" id="KW-0732">Signal</keyword>
<dbReference type="PANTHER" id="PTHR46652">
    <property type="entry name" value="LEUCINE-RICH REPEAT AND IQ DOMAIN-CONTAINING PROTEIN 1-RELATED"/>
    <property type="match status" value="1"/>
</dbReference>
<evidence type="ECO:0000256" key="4">
    <source>
        <dbReference type="ARBA" id="ARBA00022614"/>
    </source>
</evidence>
<evidence type="ECO:0000256" key="9">
    <source>
        <dbReference type="SAM" id="Phobius"/>
    </source>
</evidence>
<proteinExistence type="predicted"/>
<dbReference type="Gene3D" id="3.80.10.10">
    <property type="entry name" value="Ribonuclease Inhibitor"/>
    <property type="match status" value="3"/>
</dbReference>
<feature type="transmembrane region" description="Helical" evidence="9">
    <location>
        <begin position="1349"/>
        <end position="1370"/>
    </location>
</feature>
<evidence type="ECO:0000313" key="12">
    <source>
        <dbReference type="EMBL" id="WXB89754.1"/>
    </source>
</evidence>
<feature type="region of interest" description="Disordered" evidence="8">
    <location>
        <begin position="1285"/>
        <end position="1326"/>
    </location>
</feature>
<dbReference type="SUPFAM" id="SSF52058">
    <property type="entry name" value="L domain-like"/>
    <property type="match status" value="3"/>
</dbReference>
<keyword evidence="3" id="KW-0964">Secreted</keyword>
<dbReference type="PANTHER" id="PTHR46652:SF3">
    <property type="entry name" value="LEUCINE-RICH REPEAT-CONTAINING PROTEIN 9"/>
    <property type="match status" value="1"/>
</dbReference>
<dbReference type="InterPro" id="IPR036116">
    <property type="entry name" value="FN3_sf"/>
</dbReference>
<dbReference type="RefSeq" id="WP_338788256.1">
    <property type="nucleotide sequence ID" value="NZ_CP147403.1"/>
</dbReference>
<dbReference type="Proteomes" id="UP001368328">
    <property type="component" value="Chromosome"/>
</dbReference>
<keyword evidence="7" id="KW-0572">Peptidoglycan-anchor</keyword>
<keyword evidence="13" id="KW-1185">Reference proteome</keyword>
<name>A0ABZ2MWG3_9BACI</name>
<evidence type="ECO:0000256" key="2">
    <source>
        <dbReference type="ARBA" id="ARBA00022512"/>
    </source>
</evidence>
<dbReference type="EMBL" id="CP147403">
    <property type="protein sequence ID" value="WXB89754.1"/>
    <property type="molecule type" value="Genomic_DNA"/>
</dbReference>
<evidence type="ECO:0000256" key="10">
    <source>
        <dbReference type="SAM" id="SignalP"/>
    </source>
</evidence>
<feature type="domain" description="Fibronectin type-III" evidence="11">
    <location>
        <begin position="1094"/>
        <end position="1187"/>
    </location>
</feature>
<dbReference type="InterPro" id="IPR050836">
    <property type="entry name" value="SDS22/Internalin_LRR"/>
</dbReference>
<feature type="compositionally biased region" description="Low complexity" evidence="8">
    <location>
        <begin position="1288"/>
        <end position="1303"/>
    </location>
</feature>
<feature type="signal peptide" evidence="10">
    <location>
        <begin position="1"/>
        <end position="28"/>
    </location>
</feature>
<dbReference type="Gene3D" id="2.60.40.10">
    <property type="entry name" value="Immunoglobulins"/>
    <property type="match status" value="3"/>
</dbReference>
<dbReference type="PROSITE" id="PS50853">
    <property type="entry name" value="FN3"/>
    <property type="match status" value="3"/>
</dbReference>
<dbReference type="InterPro" id="IPR013783">
    <property type="entry name" value="Ig-like_fold"/>
</dbReference>
<dbReference type="NCBIfam" id="TIGR01167">
    <property type="entry name" value="LPXTG_anchor"/>
    <property type="match status" value="1"/>
</dbReference>
<evidence type="ECO:0000256" key="1">
    <source>
        <dbReference type="ARBA" id="ARBA00004168"/>
    </source>
</evidence>
<dbReference type="Pfam" id="PF12799">
    <property type="entry name" value="LRR_4"/>
    <property type="match status" value="3"/>
</dbReference>
<feature type="domain" description="Fibronectin type-III" evidence="11">
    <location>
        <begin position="134"/>
        <end position="218"/>
    </location>
</feature>
<sequence length="1379" mass="153220">MTKRFVSLSLVVTLLFTLITPFLSTAVAANESMTILPAENIESGIKLQWSTISSSHSEESFTLLKNTEETHLSSVEVIESSEDQDGNLHRTYQFVDQQVVVGETYKYTVQKTGDTKLQTQPIEVTYELVKEALAPFEMNTTSVTDHSIKVSWSEFLEADRYQVVVDGKIIEEVNQAGSYELKDLQSGTSYSVSIRAIGDGAILKEASKNIITAQKQEEESVDTTSVTESKEKVSITATEPTGELVTVPDSALKREIKAALQLKRDEIYVSDMESLTTLDASYSGIKDVTGLEKAINLTKLELAGNDIKGAAALQGLTKLNYLDLTSFQGENIEFLTSLTNLKTLILAESLVNNVAPIAMLASLETLDISYIEVATILPLQQLTNLSTLTIYGELYFTLIDEVQSLEREGLTIDHDDSYKMYITSIKANEERAIISWEYDDEESIAYYEVKVADKVTMVDPDEVGNQITVETLQQNTEYSVEIFAYNNKDEQIGKAVSTFKTLSAPVGEKAVFKDAQLEKAIKAEFGLERDIFISDLKGLEELYLDSKRIKDLSGIEAATNLRSLSLSGNRISDLTPLASLKNLRDLYVDGNPLVNFTALKGLTNLESLHLGETGIKDLSILADLQNLTDLSLNGNNLESIETLPALEGLSYLSLYENDLKDLKGIEKLTQLEYIDVDDNPISSLADIQQLTKLESINLSYTSIEKIDELLKFEQLQYVTLYGTEQLDLSEGSAAQQVIEELIANGVMVDYEGAEGEEWLEAYINTVTEDSLSLYWDYYGEQEIKMYEVYVNGELHSELPGEENFLEIDGLKPATVYDLEVKAYNGDGDLVLSSNISEMTWSEPTGETVPFKDNNLQELIKEQLGLDRDLRVSDLEKLTSLSLIESDIKDLSGLEFASNLYDFYVFGNAYTLDLSPLKNLSELSYVHIEDADLKNYSILKDLKKVSSLAIVNSNLSDISFLSGMTNLQDLTLINNSIQDISALSGLRKLNFISLANNKIEDLSPLSGLKENLNYFDVSGNLIKDLSSLAELENLYYLILDETKISALTPLLELPSLEYVSLYNIATLDVNDKDNAQVIAALKDWGVQVNLDVDNSPELNIDEVTEDSISISWDPMLPKGTGTYNVSLYSDDGELVEDVELHSNETSYQFLKLSPNTNYYIEINVEEDEYYGFLSADVTTLPIEGSVKDVSLYVYKTVDLPEVDATFDLYGIDEETENIYYFGWSDEQGRLIDVSTDEEMDIVELPVGNYEITFVTADGEEVTFQFEINGTEDYLVDPILFLLEDSDDNPVTTPGDGQDGGVDPQKPTPDGENPANGNNSSIGEKPVDSKNIITEPVKVENKNQLPKTATIVYNLLAVGLIVLALGGVILFIQKRKRVTNM</sequence>